<name>A0A089NPE9_9HYPH</name>
<protein>
    <submittedName>
        <fullName evidence="1">Protein of unassigned function</fullName>
    </submittedName>
</protein>
<dbReference type="HOGENOM" id="CLU_3253959_0_0_5"/>
<dbReference type="AlphaFoldDB" id="A0A089NPE9"/>
<organism evidence="1 2">
    <name type="scientific">Methylobacterium oryzae CBMB20</name>
    <dbReference type="NCBI Taxonomy" id="693986"/>
    <lineage>
        <taxon>Bacteria</taxon>
        <taxon>Pseudomonadati</taxon>
        <taxon>Pseudomonadota</taxon>
        <taxon>Alphaproteobacteria</taxon>
        <taxon>Hyphomicrobiales</taxon>
        <taxon>Methylobacteriaceae</taxon>
        <taxon>Methylobacterium</taxon>
    </lineage>
</organism>
<dbReference type="EMBL" id="CP003811">
    <property type="protein sequence ID" value="AIQ89282.1"/>
    <property type="molecule type" value="Genomic_DNA"/>
</dbReference>
<dbReference type="STRING" id="693986.MOC_1527"/>
<keyword evidence="2" id="KW-1185">Reference proteome</keyword>
<dbReference type="Proteomes" id="UP000029492">
    <property type="component" value="Chromosome"/>
</dbReference>
<dbReference type="KEGG" id="mor:MOC_1527"/>
<evidence type="ECO:0000313" key="2">
    <source>
        <dbReference type="Proteomes" id="UP000029492"/>
    </source>
</evidence>
<proteinExistence type="predicted"/>
<gene>
    <name evidence="1" type="ORF">MOC_1527</name>
</gene>
<sequence length="42" mass="4659">MRKAVVRLSAHSAYTDRTIKAVRADICAPQQRTFIGRPTSSV</sequence>
<accession>A0A089NPE9</accession>
<evidence type="ECO:0000313" key="1">
    <source>
        <dbReference type="EMBL" id="AIQ89282.1"/>
    </source>
</evidence>
<reference evidence="1 2" key="1">
    <citation type="journal article" date="2014" name="PLoS ONE">
        <title>Genome Information of Methylobacterium oryzae, a Plant-Probiotic Methylotroph in the Phyllosphere.</title>
        <authorList>
            <person name="Kwak M.J."/>
            <person name="Jeong H."/>
            <person name="Madhaiyan M."/>
            <person name="Lee Y."/>
            <person name="Sa T.M."/>
            <person name="Oh T.K."/>
            <person name="Kim J.F."/>
        </authorList>
    </citation>
    <scope>NUCLEOTIDE SEQUENCE [LARGE SCALE GENOMIC DNA]</scope>
    <source>
        <strain evidence="1 2">CBMB20</strain>
    </source>
</reference>